<dbReference type="Pfam" id="PF00825">
    <property type="entry name" value="Ribonuclease_P"/>
    <property type="match status" value="1"/>
</dbReference>
<sequence>MERLKSHQDFTAVLRKRKKVSSKDIVVHFIVRPSYEENDQRGGLVSSKGSVRLGLAVTKSVGNAVKRNAVKRRFRVLARRYEHLLPDGIFLDLVMRAKPGIYDVPSRELDPQVEKIFTKIAALTTKSSEVTTLISHDDIATGTARL</sequence>
<evidence type="ECO:0000256" key="5">
    <source>
        <dbReference type="ARBA" id="ARBA00022884"/>
    </source>
</evidence>
<proteinExistence type="inferred from homology"/>
<keyword evidence="2 6" id="KW-0540">Nuclease</keyword>
<comment type="function">
    <text evidence="6">RNaseP catalyzes the removal of the 5'-leader sequence from pre-tRNA to produce the mature 5'-terminus. It can also cleave other RNA substrates such as 4.5S RNA. The protein component plays an auxiliary but essential role in vivo by binding to the 5'-leader sequence and broadening the substrate specificity of the ribozyme.</text>
</comment>
<name>A0ABW2Y458_9BIFI</name>
<keyword evidence="9" id="KW-1185">Reference proteome</keyword>
<evidence type="ECO:0000256" key="6">
    <source>
        <dbReference type="HAMAP-Rule" id="MF_00227"/>
    </source>
</evidence>
<keyword evidence="4 6" id="KW-0378">Hydrolase</keyword>
<evidence type="ECO:0000313" key="8">
    <source>
        <dbReference type="EMBL" id="MFD0704536.1"/>
    </source>
</evidence>
<dbReference type="RefSeq" id="WP_377938117.1">
    <property type="nucleotide sequence ID" value="NZ_JBHTHQ010000012.1"/>
</dbReference>
<dbReference type="HAMAP" id="MF_00227">
    <property type="entry name" value="RNase_P"/>
    <property type="match status" value="1"/>
</dbReference>
<protein>
    <recommendedName>
        <fullName evidence="6 7">Ribonuclease P protein component</fullName>
        <shortName evidence="6">RNase P protein</shortName>
        <shortName evidence="6">RNaseP protein</shortName>
        <ecNumber evidence="6 7">3.1.26.5</ecNumber>
    </recommendedName>
    <alternativeName>
        <fullName evidence="6">Protein C5</fullName>
    </alternativeName>
</protein>
<evidence type="ECO:0000256" key="7">
    <source>
        <dbReference type="NCBIfam" id="TIGR00188"/>
    </source>
</evidence>
<dbReference type="Proteomes" id="UP001597036">
    <property type="component" value="Unassembled WGS sequence"/>
</dbReference>
<comment type="similarity">
    <text evidence="6">Belongs to the RnpA family.</text>
</comment>
<dbReference type="NCBIfam" id="TIGR00188">
    <property type="entry name" value="rnpA"/>
    <property type="match status" value="1"/>
</dbReference>
<evidence type="ECO:0000313" key="9">
    <source>
        <dbReference type="Proteomes" id="UP001597036"/>
    </source>
</evidence>
<evidence type="ECO:0000256" key="2">
    <source>
        <dbReference type="ARBA" id="ARBA00022722"/>
    </source>
</evidence>
<dbReference type="EMBL" id="JBHTHQ010000012">
    <property type="protein sequence ID" value="MFD0704536.1"/>
    <property type="molecule type" value="Genomic_DNA"/>
</dbReference>
<accession>A0ABW2Y458</accession>
<reference evidence="9" key="1">
    <citation type="journal article" date="2019" name="Int. J. Syst. Evol. Microbiol.">
        <title>The Global Catalogue of Microorganisms (GCM) 10K type strain sequencing project: providing services to taxonomists for standard genome sequencing and annotation.</title>
        <authorList>
            <consortium name="The Broad Institute Genomics Platform"/>
            <consortium name="The Broad Institute Genome Sequencing Center for Infectious Disease"/>
            <person name="Wu L."/>
            <person name="Ma J."/>
        </authorList>
    </citation>
    <scope>NUCLEOTIDE SEQUENCE [LARGE SCALE GENOMIC DNA]</scope>
    <source>
        <strain evidence="9">CCM 8604</strain>
    </source>
</reference>
<comment type="catalytic activity">
    <reaction evidence="6">
        <text>Endonucleolytic cleavage of RNA, removing 5'-extranucleotides from tRNA precursor.</text>
        <dbReference type="EC" id="3.1.26.5"/>
    </reaction>
</comment>
<evidence type="ECO:0000256" key="4">
    <source>
        <dbReference type="ARBA" id="ARBA00022801"/>
    </source>
</evidence>
<gene>
    <name evidence="6 8" type="primary">rnpA</name>
    <name evidence="8" type="ORF">ACFQY8_02065</name>
</gene>
<dbReference type="PANTHER" id="PTHR33992:SF1">
    <property type="entry name" value="RIBONUCLEASE P PROTEIN COMPONENT"/>
    <property type="match status" value="1"/>
</dbReference>
<organism evidence="8 9">
    <name type="scientific">Alloscardovia venturai</name>
    <dbReference type="NCBI Taxonomy" id="1769421"/>
    <lineage>
        <taxon>Bacteria</taxon>
        <taxon>Bacillati</taxon>
        <taxon>Actinomycetota</taxon>
        <taxon>Actinomycetes</taxon>
        <taxon>Bifidobacteriales</taxon>
        <taxon>Bifidobacteriaceae</taxon>
        <taxon>Alloscardovia</taxon>
    </lineage>
</organism>
<dbReference type="InterPro" id="IPR020568">
    <property type="entry name" value="Ribosomal_Su5_D2-typ_SF"/>
</dbReference>
<comment type="subunit">
    <text evidence="6">Consists of a catalytic RNA component (M1 or rnpB) and a protein subunit.</text>
</comment>
<dbReference type="PANTHER" id="PTHR33992">
    <property type="entry name" value="RIBONUCLEASE P PROTEIN COMPONENT"/>
    <property type="match status" value="1"/>
</dbReference>
<keyword evidence="3 6" id="KW-0255">Endonuclease</keyword>
<dbReference type="SUPFAM" id="SSF54211">
    <property type="entry name" value="Ribosomal protein S5 domain 2-like"/>
    <property type="match status" value="1"/>
</dbReference>
<dbReference type="EC" id="3.1.26.5" evidence="6 7"/>
<keyword evidence="5 6" id="KW-0694">RNA-binding</keyword>
<comment type="caution">
    <text evidence="8">The sequence shown here is derived from an EMBL/GenBank/DDBJ whole genome shotgun (WGS) entry which is preliminary data.</text>
</comment>
<dbReference type="InterPro" id="IPR014721">
    <property type="entry name" value="Ribsml_uS5_D2-typ_fold_subgr"/>
</dbReference>
<dbReference type="Gene3D" id="3.30.230.10">
    <property type="match status" value="1"/>
</dbReference>
<evidence type="ECO:0000256" key="3">
    <source>
        <dbReference type="ARBA" id="ARBA00022759"/>
    </source>
</evidence>
<dbReference type="GO" id="GO:0004526">
    <property type="term" value="F:ribonuclease P activity"/>
    <property type="evidence" value="ECO:0007669"/>
    <property type="project" value="UniProtKB-EC"/>
</dbReference>
<dbReference type="InterPro" id="IPR000100">
    <property type="entry name" value="RNase_P"/>
</dbReference>
<keyword evidence="1 6" id="KW-0819">tRNA processing</keyword>
<evidence type="ECO:0000256" key="1">
    <source>
        <dbReference type="ARBA" id="ARBA00022694"/>
    </source>
</evidence>